<evidence type="ECO:0000313" key="3">
    <source>
        <dbReference type="Proteomes" id="UP000286268"/>
    </source>
</evidence>
<keyword evidence="1" id="KW-0472">Membrane</keyword>
<name>A0A410DN43_9CLOT</name>
<evidence type="ECO:0000256" key="1">
    <source>
        <dbReference type="SAM" id="Phobius"/>
    </source>
</evidence>
<feature type="transmembrane region" description="Helical" evidence="1">
    <location>
        <begin position="119"/>
        <end position="141"/>
    </location>
</feature>
<keyword evidence="3" id="KW-1185">Reference proteome</keyword>
<dbReference type="Proteomes" id="UP000286268">
    <property type="component" value="Chromosome"/>
</dbReference>
<dbReference type="KEGG" id="cmah:C1I91_01715"/>
<gene>
    <name evidence="2" type="ORF">C1I91_01715</name>
</gene>
<feature type="transmembrane region" description="Helical" evidence="1">
    <location>
        <begin position="55"/>
        <end position="78"/>
    </location>
</feature>
<evidence type="ECO:0000313" key="2">
    <source>
        <dbReference type="EMBL" id="QAA30485.1"/>
    </source>
</evidence>
<sequence>MKDSKLKQILNIVFRYPITLILTIVAYVFIFILSLDSIVLCYNAKLTDHSMRDAVVYYVTRELSITMTISVIVSLYIFIRFFKKSLQHHVKVILAIGCFMDIVGVLTSMRVTTLIENQLLFLLTTSMIAYVGIASGLYSNIKIFQKALIEKSSGSDLG</sequence>
<organism evidence="2 3">
    <name type="scientific">Clostridium manihotivorum</name>
    <dbReference type="NCBI Taxonomy" id="2320868"/>
    <lineage>
        <taxon>Bacteria</taxon>
        <taxon>Bacillati</taxon>
        <taxon>Bacillota</taxon>
        <taxon>Clostridia</taxon>
        <taxon>Eubacteriales</taxon>
        <taxon>Clostridiaceae</taxon>
        <taxon>Clostridium</taxon>
    </lineage>
</organism>
<reference evidence="2 3" key="1">
    <citation type="submission" date="2018-01" db="EMBL/GenBank/DDBJ databases">
        <title>Genome Sequencing and Assembly of Anaerobacter polyendosporus strain CT4.</title>
        <authorList>
            <person name="Tachaapaikoon C."/>
            <person name="Sutheeworapong S."/>
            <person name="Jenjaroenpun P."/>
            <person name="Wongsurawat T."/>
            <person name="Nookeaw I."/>
            <person name="Cheawchanlertfa P."/>
            <person name="Kosugi A."/>
            <person name="Cheevadhanarak S."/>
            <person name="Ratanakhanokchai K."/>
        </authorList>
    </citation>
    <scope>NUCLEOTIDE SEQUENCE [LARGE SCALE GENOMIC DNA]</scope>
    <source>
        <strain evidence="2 3">CT4</strain>
    </source>
</reference>
<feature type="transmembrane region" description="Helical" evidence="1">
    <location>
        <begin position="90"/>
        <end position="107"/>
    </location>
</feature>
<accession>A0A410DN43</accession>
<dbReference type="RefSeq" id="WP_128210937.1">
    <property type="nucleotide sequence ID" value="NZ_CP025746.1"/>
</dbReference>
<keyword evidence="1" id="KW-0812">Transmembrane</keyword>
<keyword evidence="1" id="KW-1133">Transmembrane helix</keyword>
<protein>
    <submittedName>
        <fullName evidence="2">Uncharacterized protein</fullName>
    </submittedName>
</protein>
<dbReference type="EMBL" id="CP025746">
    <property type="protein sequence ID" value="QAA30485.1"/>
    <property type="molecule type" value="Genomic_DNA"/>
</dbReference>
<dbReference type="AlphaFoldDB" id="A0A410DN43"/>
<proteinExistence type="predicted"/>
<feature type="transmembrane region" description="Helical" evidence="1">
    <location>
        <begin position="12"/>
        <end position="35"/>
    </location>
</feature>